<gene>
    <name evidence="1" type="primary">ACS2_2</name>
    <name evidence="1" type="ORF">N8T08_006207</name>
</gene>
<protein>
    <submittedName>
        <fullName evidence="1">Acetyl-coenzyme A synthetase 2</fullName>
        <ecNumber evidence="1">6.2.1.1</ecNumber>
    </submittedName>
</protein>
<evidence type="ECO:0000313" key="1">
    <source>
        <dbReference type="EMBL" id="KAK1143597.1"/>
    </source>
</evidence>
<reference evidence="1 2" key="1">
    <citation type="journal article" date="2023" name="ACS Omega">
        <title>Identification of the Neoaspergillic Acid Biosynthesis Gene Cluster by Establishing an In Vitro CRISPR-Ribonucleoprotein Genetic System in Aspergillus melleus.</title>
        <authorList>
            <person name="Yuan B."/>
            <person name="Grau M.F."/>
            <person name="Murata R.M."/>
            <person name="Torok T."/>
            <person name="Venkateswaran K."/>
            <person name="Stajich J.E."/>
            <person name="Wang C.C.C."/>
        </authorList>
    </citation>
    <scope>NUCLEOTIDE SEQUENCE [LARGE SCALE GENOMIC DNA]</scope>
    <source>
        <strain evidence="1 2">IMV 1140</strain>
    </source>
</reference>
<keyword evidence="1" id="KW-0436">Ligase</keyword>
<dbReference type="EC" id="6.2.1.1" evidence="1"/>
<accession>A0ACC3B0M3</accession>
<name>A0ACC3B0M3_9EURO</name>
<organism evidence="1 2">
    <name type="scientific">Aspergillus melleus</name>
    <dbReference type="NCBI Taxonomy" id="138277"/>
    <lineage>
        <taxon>Eukaryota</taxon>
        <taxon>Fungi</taxon>
        <taxon>Dikarya</taxon>
        <taxon>Ascomycota</taxon>
        <taxon>Pezizomycotina</taxon>
        <taxon>Eurotiomycetes</taxon>
        <taxon>Eurotiomycetidae</taxon>
        <taxon>Eurotiales</taxon>
        <taxon>Aspergillaceae</taxon>
        <taxon>Aspergillus</taxon>
        <taxon>Aspergillus subgen. Circumdati</taxon>
    </lineage>
</organism>
<dbReference type="Proteomes" id="UP001177260">
    <property type="component" value="Unassembled WGS sequence"/>
</dbReference>
<proteinExistence type="predicted"/>
<evidence type="ECO:0000313" key="2">
    <source>
        <dbReference type="Proteomes" id="UP001177260"/>
    </source>
</evidence>
<sequence length="484" mass="52119">MAHANPLPVSSMPSESCEAISPYPFKPYSLTPLDATSPSPHHFASLLFSLSPNHLPHALNRLEGAILRLIAHYPFLTGNVASSSLPSSDDSSPNESHNAFEIQPVTASLMQHSPMLQTQHHPATSSFPPFGHPQGFLPFPECSLPTGPSPALRCKANALGDKLVLVFGWDTRVMDPGAVFTVARALAEFCRDPMAAREELPVADPWSEAQGRGTRACDDVFNCLGLPSAGQNCRWSAGTRNRVGPTPTEQVSSMPETRTARLNGDKIAMLTDACNLLVWRVAGDALPGRLHEEDVVSAVLGVTGSRAREHRKDSYSESATDLRHLSPLPNSTPYMGHATVSIPVSVRPNSLPALNDSQMRSILPEISPQDLYRICNVAVCLRGWIGAASEKGRELNTTSNVDGKSGMGNGMKINSLRPLDFYMDFGPLGRVRDVNAPGARENGTCWILPDQEAGGCDVAVTVEQSAMEKLSTDRLVTWVVVGGF</sequence>
<keyword evidence="2" id="KW-1185">Reference proteome</keyword>
<dbReference type="EMBL" id="JAOPJF010000038">
    <property type="protein sequence ID" value="KAK1143597.1"/>
    <property type="molecule type" value="Genomic_DNA"/>
</dbReference>
<comment type="caution">
    <text evidence="1">The sequence shown here is derived from an EMBL/GenBank/DDBJ whole genome shotgun (WGS) entry which is preliminary data.</text>
</comment>